<gene>
    <name evidence="4" type="ORF">DKM44_02765</name>
</gene>
<dbReference type="OrthoDB" id="69006at2"/>
<accession>A0A2Z3JB95</accession>
<dbReference type="RefSeq" id="WP_109825227.1">
    <property type="nucleotide sequence ID" value="NZ_CP029494.1"/>
</dbReference>
<organism evidence="4 5">
    <name type="scientific">Deinococcus irradiatisoli</name>
    <dbReference type="NCBI Taxonomy" id="2202254"/>
    <lineage>
        <taxon>Bacteria</taxon>
        <taxon>Thermotogati</taxon>
        <taxon>Deinococcota</taxon>
        <taxon>Deinococci</taxon>
        <taxon>Deinococcales</taxon>
        <taxon>Deinococcaceae</taxon>
        <taxon>Deinococcus</taxon>
    </lineage>
</organism>
<evidence type="ECO:0000259" key="3">
    <source>
        <dbReference type="Pfam" id="PF02817"/>
    </source>
</evidence>
<feature type="compositionally biased region" description="Basic and acidic residues" evidence="2">
    <location>
        <begin position="230"/>
        <end position="251"/>
    </location>
</feature>
<keyword evidence="5" id="KW-1185">Reference proteome</keyword>
<dbReference type="SUPFAM" id="SSF47005">
    <property type="entry name" value="Peripheral subunit-binding domain of 2-oxo acid dehydrogenase complex"/>
    <property type="match status" value="1"/>
</dbReference>
<dbReference type="InterPro" id="IPR004167">
    <property type="entry name" value="PSBD"/>
</dbReference>
<feature type="compositionally biased region" description="Low complexity" evidence="2">
    <location>
        <begin position="215"/>
        <end position="228"/>
    </location>
</feature>
<feature type="compositionally biased region" description="Pro residues" evidence="2">
    <location>
        <begin position="202"/>
        <end position="214"/>
    </location>
</feature>
<dbReference type="Proteomes" id="UP000245368">
    <property type="component" value="Chromosome"/>
</dbReference>
<evidence type="ECO:0000313" key="4">
    <source>
        <dbReference type="EMBL" id="AWN22292.1"/>
    </source>
</evidence>
<feature type="region of interest" description="Disordered" evidence="2">
    <location>
        <begin position="152"/>
        <end position="276"/>
    </location>
</feature>
<dbReference type="InterPro" id="IPR036625">
    <property type="entry name" value="E3-bd_dom_sf"/>
</dbReference>
<evidence type="ECO:0000256" key="1">
    <source>
        <dbReference type="ARBA" id="ARBA00007317"/>
    </source>
</evidence>
<dbReference type="GO" id="GO:0016746">
    <property type="term" value="F:acyltransferase activity"/>
    <property type="evidence" value="ECO:0007669"/>
    <property type="project" value="InterPro"/>
</dbReference>
<sequence>METIAPLAKVLAEANGIEWRSLHGTGEGGLITENDILGYLARVMSGEEDAPLTPVDPEPSPAELAAYSSPEMLSRAGVEPELAEFLKAQQHDIQTSVAAPAASVPAPEPEPEPEPVYVPDEVMPEPEPELVIAAAPEPEVLPEPVAAHAEEPVAAEPMAADSASDFELEDDFVPPQTPAAAQAPQAQVYAAQPEVAAQHGPTPTPPAATEPPHPAKSGGLLGGLLSSLYRRNDAPKPAPRHTEPEPVHREPAAQAQPAVMPVQPQPEAPAHQPQVAEVPVVSAPEVDLQPAAEALPAPEVVAPEIAVAAELVPPVSAEDRPLPPAPALGEAIEPVSEVPVEEAAAPAAPLPMPAPAAQPSAWAGTYLRRDADLVAMLSAREQLSDMLGELPLTLMVARAAQRHLNLLGVSSLAVADVNGQALGADLSGDLRSGLKALSGAQPGAQAELLILDAGALDLDDLHYPHAITLSIGRVQNGSAALSLNGDLDVQQAARFLAEVSALLAAPVKLLV</sequence>
<evidence type="ECO:0000313" key="5">
    <source>
        <dbReference type="Proteomes" id="UP000245368"/>
    </source>
</evidence>
<dbReference type="Pfam" id="PF02817">
    <property type="entry name" value="E3_binding"/>
    <property type="match status" value="1"/>
</dbReference>
<proteinExistence type="inferred from homology"/>
<feature type="compositionally biased region" description="Low complexity" evidence="2">
    <location>
        <begin position="178"/>
        <end position="198"/>
    </location>
</feature>
<dbReference type="KEGG" id="dez:DKM44_02765"/>
<dbReference type="Gene3D" id="4.10.320.10">
    <property type="entry name" value="E3-binding domain"/>
    <property type="match status" value="1"/>
</dbReference>
<dbReference type="EMBL" id="CP029494">
    <property type="protein sequence ID" value="AWN22292.1"/>
    <property type="molecule type" value="Genomic_DNA"/>
</dbReference>
<comment type="similarity">
    <text evidence="1">Belongs to the 2-oxoacid dehydrogenase family.</text>
</comment>
<feature type="compositionally biased region" description="Low complexity" evidence="2">
    <location>
        <begin position="252"/>
        <end position="262"/>
    </location>
</feature>
<feature type="domain" description="Peripheral subunit-binding (PSBD)" evidence="3">
    <location>
        <begin position="5"/>
        <end position="37"/>
    </location>
</feature>
<dbReference type="AlphaFoldDB" id="A0A2Z3JB95"/>
<protein>
    <recommendedName>
        <fullName evidence="3">Peripheral subunit-binding (PSBD) domain-containing protein</fullName>
    </recommendedName>
</protein>
<name>A0A2Z3JB95_9DEIO</name>
<evidence type="ECO:0000256" key="2">
    <source>
        <dbReference type="SAM" id="MobiDB-lite"/>
    </source>
</evidence>
<reference evidence="4 5" key="1">
    <citation type="submission" date="2018-05" db="EMBL/GenBank/DDBJ databases">
        <title>Complete Genome Sequence of Deinococcus sp. strain 17bor-2.</title>
        <authorList>
            <person name="Srinivasan S."/>
        </authorList>
    </citation>
    <scope>NUCLEOTIDE SEQUENCE [LARGE SCALE GENOMIC DNA]</scope>
    <source>
        <strain evidence="4 5">17bor-2</strain>
    </source>
</reference>